<dbReference type="OrthoDB" id="104567at2759"/>
<reference evidence="2" key="1">
    <citation type="submission" date="2017-03" db="EMBL/GenBank/DDBJ databases">
        <title>Phytopthora megakarya and P. palmivora, two closely related causual agents of cacao black pod achieved similar genome size and gene model numbers by different mechanisms.</title>
        <authorList>
            <person name="Ali S."/>
            <person name="Shao J."/>
            <person name="Larry D.J."/>
            <person name="Kronmiller B."/>
            <person name="Shen D."/>
            <person name="Strem M.D."/>
            <person name="Melnick R.L."/>
            <person name="Guiltinan M.J."/>
            <person name="Tyler B.M."/>
            <person name="Meinhardt L.W."/>
            <person name="Bailey B.A."/>
        </authorList>
    </citation>
    <scope>NUCLEOTIDE SEQUENCE [LARGE SCALE GENOMIC DNA]</scope>
    <source>
        <strain evidence="2">zdho120</strain>
    </source>
</reference>
<evidence type="ECO:0000313" key="2">
    <source>
        <dbReference type="Proteomes" id="UP000198211"/>
    </source>
</evidence>
<evidence type="ECO:0008006" key="3">
    <source>
        <dbReference type="Google" id="ProtNLM"/>
    </source>
</evidence>
<comment type="caution">
    <text evidence="1">The sequence shown here is derived from an EMBL/GenBank/DDBJ whole genome shotgun (WGS) entry which is preliminary data.</text>
</comment>
<dbReference type="Proteomes" id="UP000198211">
    <property type="component" value="Unassembled WGS sequence"/>
</dbReference>
<keyword evidence="2" id="KW-1185">Reference proteome</keyword>
<proteinExistence type="predicted"/>
<sequence>MRADTHSFRVQHLITGDEIDVHASRLKMYSDSSLNVTDELLEHVAAQGIILAVDELSEHRWNSDIMDYEIRVSWKGLQQIEDSFEPVQSLVK</sequence>
<organism evidence="1 2">
    <name type="scientific">Phytophthora megakarya</name>
    <dbReference type="NCBI Taxonomy" id="4795"/>
    <lineage>
        <taxon>Eukaryota</taxon>
        <taxon>Sar</taxon>
        <taxon>Stramenopiles</taxon>
        <taxon>Oomycota</taxon>
        <taxon>Peronosporomycetes</taxon>
        <taxon>Peronosporales</taxon>
        <taxon>Peronosporaceae</taxon>
        <taxon>Phytophthora</taxon>
    </lineage>
</organism>
<protein>
    <recommendedName>
        <fullName evidence="3">Chromo domain-containing protein</fullName>
    </recommendedName>
</protein>
<dbReference type="AlphaFoldDB" id="A0A225WID6"/>
<accession>A0A225WID6</accession>
<name>A0A225WID6_9STRA</name>
<dbReference type="EMBL" id="NBNE01000829">
    <property type="protein sequence ID" value="OWZ17008.1"/>
    <property type="molecule type" value="Genomic_DNA"/>
</dbReference>
<gene>
    <name evidence="1" type="ORF">PHMEG_0009113</name>
</gene>
<evidence type="ECO:0000313" key="1">
    <source>
        <dbReference type="EMBL" id="OWZ17008.1"/>
    </source>
</evidence>